<organism evidence="1 2">
    <name type="scientific">Candidatus Caccousia avicola</name>
    <dbReference type="NCBI Taxonomy" id="2840721"/>
    <lineage>
        <taxon>Bacteria</taxon>
        <taxon>Bacillati</taxon>
        <taxon>Bacillota</taxon>
        <taxon>Clostridia</taxon>
        <taxon>Eubacteriales</taxon>
        <taxon>Oscillospiraceae</taxon>
        <taxon>Oscillospiraceae incertae sedis</taxon>
        <taxon>Candidatus Caccousia</taxon>
    </lineage>
</organism>
<dbReference type="Gene3D" id="6.10.140.1630">
    <property type="match status" value="1"/>
</dbReference>
<dbReference type="EMBL" id="DVGZ01000120">
    <property type="protein sequence ID" value="HIR48176.1"/>
    <property type="molecule type" value="Genomic_DNA"/>
</dbReference>
<comment type="caution">
    <text evidence="1">The sequence shown here is derived from an EMBL/GenBank/DDBJ whole genome shotgun (WGS) entry which is preliminary data.</text>
</comment>
<proteinExistence type="predicted"/>
<accession>A0A9D1APB8</accession>
<gene>
    <name evidence="1" type="ORF">IAB89_11080</name>
</gene>
<dbReference type="AlphaFoldDB" id="A0A9D1APB8"/>
<sequence>MDHTARNFHAHGGSEWVVGGKLTFLPGATVEGAEGLFDLPPGGGASLPYIAESEASTVAALRADFNALLLALREAGFMREPSGDAP</sequence>
<reference evidence="1" key="2">
    <citation type="journal article" date="2021" name="PeerJ">
        <title>Extensive microbial diversity within the chicken gut microbiome revealed by metagenomics and culture.</title>
        <authorList>
            <person name="Gilroy R."/>
            <person name="Ravi A."/>
            <person name="Getino M."/>
            <person name="Pursley I."/>
            <person name="Horton D.L."/>
            <person name="Alikhan N.F."/>
            <person name="Baker D."/>
            <person name="Gharbi K."/>
            <person name="Hall N."/>
            <person name="Watson M."/>
            <person name="Adriaenssens E.M."/>
            <person name="Foster-Nyarko E."/>
            <person name="Jarju S."/>
            <person name="Secka A."/>
            <person name="Antonio M."/>
            <person name="Oren A."/>
            <person name="Chaudhuri R.R."/>
            <person name="La Ragione R."/>
            <person name="Hildebrand F."/>
            <person name="Pallen M.J."/>
        </authorList>
    </citation>
    <scope>NUCLEOTIDE SEQUENCE</scope>
    <source>
        <strain evidence="1">ChiSxjej1B13-7958</strain>
    </source>
</reference>
<evidence type="ECO:0000313" key="2">
    <source>
        <dbReference type="Proteomes" id="UP000824242"/>
    </source>
</evidence>
<dbReference type="Proteomes" id="UP000824242">
    <property type="component" value="Unassembled WGS sequence"/>
</dbReference>
<reference evidence="1" key="1">
    <citation type="submission" date="2020-10" db="EMBL/GenBank/DDBJ databases">
        <authorList>
            <person name="Gilroy R."/>
        </authorList>
    </citation>
    <scope>NUCLEOTIDE SEQUENCE</scope>
    <source>
        <strain evidence="1">ChiSxjej1B13-7958</strain>
    </source>
</reference>
<protein>
    <submittedName>
        <fullName evidence="1">Head fiber protein</fullName>
    </submittedName>
</protein>
<name>A0A9D1APB8_9FIRM</name>
<evidence type="ECO:0000313" key="1">
    <source>
        <dbReference type="EMBL" id="HIR48176.1"/>
    </source>
</evidence>